<dbReference type="PRINTS" id="PR00385">
    <property type="entry name" value="P450"/>
</dbReference>
<sequence length="496" mass="57873">MYQVPPRLSITRTLLFMVVTLALCYFILFTWKRRRLYYCSLKLPGPFGLPLLGSAHMMRGGPADGYNVLVRVAQYAPVTRAWFGPFLFVVITRPEDMDILLSRYLDKSMFYGKYLTDTIRTALPSSPVSIWKERRRAINHTFNSATITSFVPIFVKHATRLADTTLTNMCGEKNIPQDLFPKIWKHALQASCEALGDVCPDLLETTDKYIAAAFRFEEILRRRFFRPHLNLDFFWKESSLRKEQLETGQIFEDFVQQVIDTKKTRFRNDDTFLKDRRFLNYLLDLNSDGKIKREGVLDESAFMFHAASETSSVTISTVLVMLGLHPHIQEKVYHEVSKFTTITIDEINQMDYLERVIKETLRIFPSVSFLLRKVDKEIKLDSYFIPAGCEILIPLPHLHRRPDLWPDPLKFDPDRFLPQEIEKRHRCAFIPFSVGPRNCPGSKYAMLSLKIFLATALRRFRVVKCVDYKTVEDLDLEFYIIGKAKKGYRVVLEERQ</sequence>
<dbReference type="InterPro" id="IPR002403">
    <property type="entry name" value="Cyt_P450_E_grp-IV"/>
</dbReference>
<keyword evidence="12 15" id="KW-0503">Monooxygenase</keyword>
<evidence type="ECO:0000256" key="3">
    <source>
        <dbReference type="ARBA" id="ARBA00004174"/>
    </source>
</evidence>
<evidence type="ECO:0000256" key="11">
    <source>
        <dbReference type="ARBA" id="ARBA00023004"/>
    </source>
</evidence>
<protein>
    <recommendedName>
        <fullName evidence="19">Cytochrome P450</fullName>
    </recommendedName>
</protein>
<comment type="function">
    <text evidence="2">May be involved in the metabolism of insect hormones and in the breakdown of synthetic insecticides.</text>
</comment>
<comment type="subcellular location">
    <subcellularLocation>
        <location evidence="4">Endoplasmic reticulum membrane</location>
        <topology evidence="4">Peripheral membrane protein</topology>
    </subcellularLocation>
    <subcellularLocation>
        <location evidence="3">Microsome membrane</location>
        <topology evidence="3">Peripheral membrane protein</topology>
    </subcellularLocation>
</comment>
<evidence type="ECO:0000256" key="12">
    <source>
        <dbReference type="ARBA" id="ARBA00023033"/>
    </source>
</evidence>
<keyword evidence="16" id="KW-0812">Transmembrane</keyword>
<dbReference type="PRINTS" id="PR00465">
    <property type="entry name" value="EP450IV"/>
</dbReference>
<dbReference type="InterPro" id="IPR050196">
    <property type="entry name" value="Cytochrome_P450_Monoox"/>
</dbReference>
<dbReference type="InterPro" id="IPR001128">
    <property type="entry name" value="Cyt_P450"/>
</dbReference>
<comment type="caution">
    <text evidence="17">The sequence shown here is derived from an EMBL/GenBank/DDBJ whole genome shotgun (WGS) entry which is preliminary data.</text>
</comment>
<keyword evidence="13 16" id="KW-0472">Membrane</keyword>
<keyword evidence="16" id="KW-1133">Transmembrane helix</keyword>
<evidence type="ECO:0000256" key="6">
    <source>
        <dbReference type="ARBA" id="ARBA00022617"/>
    </source>
</evidence>
<dbReference type="PANTHER" id="PTHR24291">
    <property type="entry name" value="CYTOCHROME P450 FAMILY 4"/>
    <property type="match status" value="1"/>
</dbReference>
<name>A0AA38HU71_9CUCU</name>
<keyword evidence="18" id="KW-1185">Reference proteome</keyword>
<dbReference type="InterPro" id="IPR036396">
    <property type="entry name" value="Cyt_P450_sf"/>
</dbReference>
<evidence type="ECO:0000256" key="10">
    <source>
        <dbReference type="ARBA" id="ARBA00023002"/>
    </source>
</evidence>
<dbReference type="EMBL" id="JALNTZ010000009">
    <property type="protein sequence ID" value="KAJ3641279.1"/>
    <property type="molecule type" value="Genomic_DNA"/>
</dbReference>
<evidence type="ECO:0008006" key="19">
    <source>
        <dbReference type="Google" id="ProtNLM"/>
    </source>
</evidence>
<evidence type="ECO:0000256" key="8">
    <source>
        <dbReference type="ARBA" id="ARBA00022824"/>
    </source>
</evidence>
<accession>A0AA38HU71</accession>
<evidence type="ECO:0000256" key="4">
    <source>
        <dbReference type="ARBA" id="ARBA00004406"/>
    </source>
</evidence>
<feature type="binding site" description="axial binding residue" evidence="14">
    <location>
        <position position="439"/>
    </location>
    <ligand>
        <name>heme</name>
        <dbReference type="ChEBI" id="CHEBI:30413"/>
    </ligand>
    <ligandPart>
        <name>Fe</name>
        <dbReference type="ChEBI" id="CHEBI:18248"/>
    </ligandPart>
</feature>
<dbReference type="PANTHER" id="PTHR24291:SF189">
    <property type="entry name" value="CYTOCHROME P450 4C3-RELATED"/>
    <property type="match status" value="1"/>
</dbReference>
<evidence type="ECO:0000256" key="16">
    <source>
        <dbReference type="SAM" id="Phobius"/>
    </source>
</evidence>
<dbReference type="SUPFAM" id="SSF48264">
    <property type="entry name" value="Cytochrome P450"/>
    <property type="match status" value="1"/>
</dbReference>
<gene>
    <name evidence="17" type="ORF">Zmor_027791</name>
</gene>
<dbReference type="PROSITE" id="PS00086">
    <property type="entry name" value="CYTOCHROME_P450"/>
    <property type="match status" value="1"/>
</dbReference>
<evidence type="ECO:0000256" key="7">
    <source>
        <dbReference type="ARBA" id="ARBA00022723"/>
    </source>
</evidence>
<keyword evidence="11 14" id="KW-0408">Iron</keyword>
<dbReference type="GO" id="GO:0004497">
    <property type="term" value="F:monooxygenase activity"/>
    <property type="evidence" value="ECO:0007669"/>
    <property type="project" value="UniProtKB-KW"/>
</dbReference>
<evidence type="ECO:0000256" key="2">
    <source>
        <dbReference type="ARBA" id="ARBA00003690"/>
    </source>
</evidence>
<reference evidence="17" key="1">
    <citation type="journal article" date="2023" name="G3 (Bethesda)">
        <title>Whole genome assemblies of Zophobas morio and Tenebrio molitor.</title>
        <authorList>
            <person name="Kaur S."/>
            <person name="Stinson S.A."/>
            <person name="diCenzo G.C."/>
        </authorList>
    </citation>
    <scope>NUCLEOTIDE SEQUENCE</scope>
    <source>
        <strain evidence="17">QUZm001</strain>
    </source>
</reference>
<dbReference type="AlphaFoldDB" id="A0AA38HU71"/>
<dbReference type="GO" id="GO:0005789">
    <property type="term" value="C:endoplasmic reticulum membrane"/>
    <property type="evidence" value="ECO:0007669"/>
    <property type="project" value="UniProtKB-SubCell"/>
</dbReference>
<evidence type="ECO:0000256" key="1">
    <source>
        <dbReference type="ARBA" id="ARBA00001971"/>
    </source>
</evidence>
<feature type="transmembrane region" description="Helical" evidence="16">
    <location>
        <begin position="12"/>
        <end position="31"/>
    </location>
</feature>
<evidence type="ECO:0000313" key="18">
    <source>
        <dbReference type="Proteomes" id="UP001168821"/>
    </source>
</evidence>
<comment type="cofactor">
    <cofactor evidence="1 14">
        <name>heme</name>
        <dbReference type="ChEBI" id="CHEBI:30413"/>
    </cofactor>
</comment>
<evidence type="ECO:0000256" key="14">
    <source>
        <dbReference type="PIRSR" id="PIRSR602403-1"/>
    </source>
</evidence>
<dbReference type="GO" id="GO:0020037">
    <property type="term" value="F:heme binding"/>
    <property type="evidence" value="ECO:0007669"/>
    <property type="project" value="InterPro"/>
</dbReference>
<keyword evidence="10 15" id="KW-0560">Oxidoreductase</keyword>
<organism evidence="17 18">
    <name type="scientific">Zophobas morio</name>
    <dbReference type="NCBI Taxonomy" id="2755281"/>
    <lineage>
        <taxon>Eukaryota</taxon>
        <taxon>Metazoa</taxon>
        <taxon>Ecdysozoa</taxon>
        <taxon>Arthropoda</taxon>
        <taxon>Hexapoda</taxon>
        <taxon>Insecta</taxon>
        <taxon>Pterygota</taxon>
        <taxon>Neoptera</taxon>
        <taxon>Endopterygota</taxon>
        <taxon>Coleoptera</taxon>
        <taxon>Polyphaga</taxon>
        <taxon>Cucujiformia</taxon>
        <taxon>Tenebrionidae</taxon>
        <taxon>Zophobas</taxon>
    </lineage>
</organism>
<evidence type="ECO:0000256" key="13">
    <source>
        <dbReference type="ARBA" id="ARBA00023136"/>
    </source>
</evidence>
<dbReference type="GO" id="GO:0005506">
    <property type="term" value="F:iron ion binding"/>
    <property type="evidence" value="ECO:0007669"/>
    <property type="project" value="InterPro"/>
</dbReference>
<evidence type="ECO:0000256" key="5">
    <source>
        <dbReference type="ARBA" id="ARBA00010617"/>
    </source>
</evidence>
<dbReference type="GO" id="GO:0016705">
    <property type="term" value="F:oxidoreductase activity, acting on paired donors, with incorporation or reduction of molecular oxygen"/>
    <property type="evidence" value="ECO:0007669"/>
    <property type="project" value="InterPro"/>
</dbReference>
<dbReference type="InterPro" id="IPR017972">
    <property type="entry name" value="Cyt_P450_CS"/>
</dbReference>
<evidence type="ECO:0000256" key="9">
    <source>
        <dbReference type="ARBA" id="ARBA00022848"/>
    </source>
</evidence>
<keyword evidence="8" id="KW-0256">Endoplasmic reticulum</keyword>
<proteinExistence type="inferred from homology"/>
<keyword evidence="9" id="KW-0492">Microsome</keyword>
<dbReference type="Gene3D" id="1.10.630.10">
    <property type="entry name" value="Cytochrome P450"/>
    <property type="match status" value="1"/>
</dbReference>
<evidence type="ECO:0000313" key="17">
    <source>
        <dbReference type="EMBL" id="KAJ3641279.1"/>
    </source>
</evidence>
<keyword evidence="6 14" id="KW-0349">Heme</keyword>
<comment type="similarity">
    <text evidence="5 15">Belongs to the cytochrome P450 family.</text>
</comment>
<dbReference type="Proteomes" id="UP001168821">
    <property type="component" value="Unassembled WGS sequence"/>
</dbReference>
<dbReference type="Pfam" id="PF00067">
    <property type="entry name" value="p450"/>
    <property type="match status" value="1"/>
</dbReference>
<keyword evidence="7 14" id="KW-0479">Metal-binding</keyword>
<evidence type="ECO:0000256" key="15">
    <source>
        <dbReference type="RuleBase" id="RU000461"/>
    </source>
</evidence>